<reference evidence="1 2" key="1">
    <citation type="submission" date="2017-08" db="EMBL/GenBank/DDBJ databases">
        <title>Harnessing the power of phylogenomics to disentangle the directionality and signatures of interkingdom host jumping in the parasitic fungal genus Tolypocladium.</title>
        <authorList>
            <person name="Quandt C.A."/>
            <person name="Patterson W."/>
            <person name="Spatafora J.W."/>
        </authorList>
    </citation>
    <scope>NUCLEOTIDE SEQUENCE [LARGE SCALE GENOMIC DNA]</scope>
    <source>
        <strain evidence="1 2">CBS 113982</strain>
    </source>
</reference>
<dbReference type="EMBL" id="NRSZ01001285">
    <property type="protein sequence ID" value="PNY19955.1"/>
    <property type="molecule type" value="Genomic_DNA"/>
</dbReference>
<sequence>MDMVARLRRAQEVKPISRARSDSLKFPFLDSNWMHGPPGCSASDFKMSRLRRCTFDLAAIDWKSFVRIGGGLDGYLWKVSFGGDGPYAMKVFWDTEPPEFEQ</sequence>
<dbReference type="OrthoDB" id="4910718at2759"/>
<comment type="caution">
    <text evidence="1">The sequence shown here is derived from an EMBL/GenBank/DDBJ whole genome shotgun (WGS) entry which is preliminary data.</text>
</comment>
<accession>A0A2K3PXG3</accession>
<evidence type="ECO:0000313" key="1">
    <source>
        <dbReference type="EMBL" id="PNY19955.1"/>
    </source>
</evidence>
<keyword evidence="2" id="KW-1185">Reference proteome</keyword>
<evidence type="ECO:0000313" key="2">
    <source>
        <dbReference type="Proteomes" id="UP000236621"/>
    </source>
</evidence>
<protein>
    <submittedName>
        <fullName evidence="1">Uncharacterized protein</fullName>
    </submittedName>
</protein>
<dbReference type="STRING" id="45235.A0A2K3PXG3"/>
<dbReference type="AlphaFoldDB" id="A0A2K3PXG3"/>
<dbReference type="Proteomes" id="UP000236621">
    <property type="component" value="Unassembled WGS sequence"/>
</dbReference>
<gene>
    <name evidence="1" type="ORF">TCAP_07433</name>
</gene>
<proteinExistence type="predicted"/>
<organism evidence="1 2">
    <name type="scientific">Tolypocladium capitatum</name>
    <dbReference type="NCBI Taxonomy" id="45235"/>
    <lineage>
        <taxon>Eukaryota</taxon>
        <taxon>Fungi</taxon>
        <taxon>Dikarya</taxon>
        <taxon>Ascomycota</taxon>
        <taxon>Pezizomycotina</taxon>
        <taxon>Sordariomycetes</taxon>
        <taxon>Hypocreomycetidae</taxon>
        <taxon>Hypocreales</taxon>
        <taxon>Ophiocordycipitaceae</taxon>
        <taxon>Tolypocladium</taxon>
    </lineage>
</organism>
<name>A0A2K3PXG3_9HYPO</name>